<evidence type="ECO:0000256" key="3">
    <source>
        <dbReference type="ARBA" id="ARBA00023136"/>
    </source>
</evidence>
<protein>
    <submittedName>
        <fullName evidence="4">BgTH12-07029</fullName>
    </submittedName>
</protein>
<accession>A0A9W4DQG1</accession>
<evidence type="ECO:0000256" key="1">
    <source>
        <dbReference type="ARBA" id="ARBA00004370"/>
    </source>
</evidence>
<keyword evidence="2" id="KW-0809">Transit peptide</keyword>
<keyword evidence="3" id="KW-0472">Membrane</keyword>
<proteinExistence type="predicted"/>
<reference evidence="4" key="1">
    <citation type="submission" date="2020-10" db="EMBL/GenBank/DDBJ databases">
        <authorList>
            <person name="Muller C M."/>
        </authorList>
    </citation>
    <scope>NUCLEOTIDE SEQUENCE</scope>
    <source>
        <strain evidence="4">THUN-12</strain>
    </source>
</reference>
<dbReference type="GO" id="GO:0016020">
    <property type="term" value="C:membrane"/>
    <property type="evidence" value="ECO:0007669"/>
    <property type="project" value="UniProtKB-SubCell"/>
</dbReference>
<evidence type="ECO:0000313" key="4">
    <source>
        <dbReference type="EMBL" id="CAD6506099.1"/>
    </source>
</evidence>
<dbReference type="PANTHER" id="PTHR21181:SF13">
    <property type="entry name" value="NADH DEHYDROGENASE (UBIQUINONE) COMPLEX I, ASSEMBLY FACTOR 6"/>
    <property type="match status" value="1"/>
</dbReference>
<dbReference type="Proteomes" id="UP000683417">
    <property type="component" value="Unassembled WGS sequence"/>
</dbReference>
<comment type="subcellular location">
    <subcellularLocation>
        <location evidence="1">Membrane</location>
    </subcellularLocation>
</comment>
<dbReference type="InterPro" id="IPR002060">
    <property type="entry name" value="Squ/phyt_synthse"/>
</dbReference>
<name>A0A9W4DQG1_BLUGR</name>
<dbReference type="EMBL" id="CAJHIT010000010">
    <property type="protein sequence ID" value="CAD6506099.1"/>
    <property type="molecule type" value="Genomic_DNA"/>
</dbReference>
<dbReference type="GO" id="GO:0032981">
    <property type="term" value="P:mitochondrial respiratory chain complex I assembly"/>
    <property type="evidence" value="ECO:0007669"/>
    <property type="project" value="TreeGrafter"/>
</dbReference>
<dbReference type="Pfam" id="PF00494">
    <property type="entry name" value="SQS_PSY"/>
    <property type="match status" value="2"/>
</dbReference>
<dbReference type="GO" id="GO:0005739">
    <property type="term" value="C:mitochondrion"/>
    <property type="evidence" value="ECO:0007669"/>
    <property type="project" value="TreeGrafter"/>
</dbReference>
<evidence type="ECO:0000256" key="2">
    <source>
        <dbReference type="ARBA" id="ARBA00022946"/>
    </source>
</evidence>
<organism evidence="4 5">
    <name type="scientific">Blumeria graminis f. sp. triticale</name>
    <dbReference type="NCBI Taxonomy" id="1689686"/>
    <lineage>
        <taxon>Eukaryota</taxon>
        <taxon>Fungi</taxon>
        <taxon>Dikarya</taxon>
        <taxon>Ascomycota</taxon>
        <taxon>Pezizomycotina</taxon>
        <taxon>Leotiomycetes</taxon>
        <taxon>Erysiphales</taxon>
        <taxon>Erysiphaceae</taxon>
        <taxon>Blumeria</taxon>
    </lineage>
</organism>
<dbReference type="PANTHER" id="PTHR21181">
    <property type="match status" value="1"/>
</dbReference>
<evidence type="ECO:0000313" key="5">
    <source>
        <dbReference type="Proteomes" id="UP000683417"/>
    </source>
</evidence>
<dbReference type="AlphaFoldDB" id="A0A9W4DQG1"/>
<comment type="caution">
    <text evidence="4">The sequence shown here is derived from an EMBL/GenBank/DDBJ whole genome shotgun (WGS) entry which is preliminary data.</text>
</comment>
<sequence length="390" mass="44563">MYCSRNKPQLFSRQSLRSISKNRRHFVPYSTTTFYSPQITSEDVYVARSYCSNLLKKFDSPSYTLQTFVPRSVRDAYLSIRAFNIELARIPDLVSNRAIGSLRMQFWRDNITQTFSNAPPREPVAILLHHALHSLRERHPDSSTNMMKAWFLKVIDARELYMDNRSYPSLDALEVYSENTYSTLLYLSLAALPMHSVAIDHIASHIGKAIGITAVLRGLPLIAFPPPPNHHSKSFSPSATAVEGANRRQGTIVLPLDVMAEAGVKEEDIFRQASQAPGLKDAVFIVATRANDHLITAREMIKNLQRGHGIEHGHNHGDDINFRNDEPHKNASLHVSDIERSFGLLMHAVPTRLWLEKLEKLDFNIFREEMRARDWLLPWKSYLAYSRKSI</sequence>
<gene>
    <name evidence="4" type="ORF">BGTH12_LOCUS7457</name>
</gene>